<evidence type="ECO:0000259" key="9">
    <source>
        <dbReference type="Pfam" id="PF08533"/>
    </source>
</evidence>
<dbReference type="SUPFAM" id="SSF51445">
    <property type="entry name" value="(Trans)glycosidases"/>
    <property type="match status" value="1"/>
</dbReference>
<dbReference type="InterPro" id="IPR029062">
    <property type="entry name" value="Class_I_gatase-like"/>
</dbReference>
<evidence type="ECO:0000259" key="8">
    <source>
        <dbReference type="Pfam" id="PF08532"/>
    </source>
</evidence>
<name>A0ABQ2CJX2_9MICC</name>
<dbReference type="InterPro" id="IPR013529">
    <property type="entry name" value="Glyco_hydro_42_N"/>
</dbReference>
<dbReference type="Gene3D" id="3.40.50.880">
    <property type="match status" value="1"/>
</dbReference>
<reference evidence="11" key="1">
    <citation type="journal article" date="2019" name="Int. J. Syst. Evol. Microbiol.">
        <title>The Global Catalogue of Microorganisms (GCM) 10K type strain sequencing project: providing services to taxonomists for standard genome sequencing and annotation.</title>
        <authorList>
            <consortium name="The Broad Institute Genomics Platform"/>
            <consortium name="The Broad Institute Genome Sequencing Center for Infectious Disease"/>
            <person name="Wu L."/>
            <person name="Ma J."/>
        </authorList>
    </citation>
    <scope>NUCLEOTIDE SEQUENCE [LARGE SCALE GENOMIC DNA]</scope>
    <source>
        <strain evidence="11">CGMCC 1.3601</strain>
    </source>
</reference>
<accession>A0ABQ2CJX2</accession>
<feature type="domain" description="Beta-galactosidase trimerisation" evidence="8">
    <location>
        <begin position="400"/>
        <end position="614"/>
    </location>
</feature>
<dbReference type="Proteomes" id="UP000658754">
    <property type="component" value="Unassembled WGS sequence"/>
</dbReference>
<evidence type="ECO:0000256" key="4">
    <source>
        <dbReference type="ARBA" id="ARBA00022801"/>
    </source>
</evidence>
<evidence type="ECO:0000259" key="7">
    <source>
        <dbReference type="Pfam" id="PF02449"/>
    </source>
</evidence>
<evidence type="ECO:0000256" key="2">
    <source>
        <dbReference type="ARBA" id="ARBA00005940"/>
    </source>
</evidence>
<dbReference type="InterPro" id="IPR013739">
    <property type="entry name" value="Beta_galactosidase_C"/>
</dbReference>
<organism evidence="10 11">
    <name type="scientific">Pseudarthrobacter scleromae</name>
    <dbReference type="NCBI Taxonomy" id="158897"/>
    <lineage>
        <taxon>Bacteria</taxon>
        <taxon>Bacillati</taxon>
        <taxon>Actinomycetota</taxon>
        <taxon>Actinomycetes</taxon>
        <taxon>Micrococcales</taxon>
        <taxon>Micrococcaceae</taxon>
        <taxon>Pseudarthrobacter</taxon>
    </lineage>
</organism>
<dbReference type="SUPFAM" id="SSF52317">
    <property type="entry name" value="Class I glutamine amidotransferase-like"/>
    <property type="match status" value="1"/>
</dbReference>
<proteinExistence type="inferred from homology"/>
<evidence type="ECO:0000313" key="10">
    <source>
        <dbReference type="EMBL" id="GGI89446.1"/>
    </source>
</evidence>
<dbReference type="Pfam" id="PF08532">
    <property type="entry name" value="Glyco_hydro_42M"/>
    <property type="match status" value="1"/>
</dbReference>
<sequence>MHPRSHGLSAVTERAGLLFGADYNPEQWPEESWPEDIRLMQQAGINLVTLGVFSWARLQPTEGTWDFGWLDRILALLDEGNIKVCLATPTASPPPWLGHRYPSTLPTDAAGTTLWYGSRNQFSPSSAVYRSAARQVTAALAERYGQHPAVVMWHVGNELGQISYDDETAAAFRTWLLRRYGSLDHLNSAWGTTFWSQGYSTWEEILPPRTAPYLHNPTQVLDFKRFTSESLLKLFTAERDIIRQYSPDVPVTTNLMGFFRGADYFSFAAETDLVGNNWYTDPGQPQTWELGALTHDLCRGLAGGTPWLLMESAASAVNWRPHNSAKEPGALRVDSFSALARGSDGICFFQFRQSAFGAERFHSAVVPLAGEDTRVFREVAELGSQLQDLRLLAGTPAPSRIAILFDWDSWWAAEAPDCPTDRLGVLDQLQAYYRPLLRRGLAVEVVHPSTPLDRFDLVLVPSLFLLTDDHAGGLTSWVRRGGTAVVGPFTGVADSNGHLRQGRFPSVLAAMLGVSGEEWRPLAEGIGLKFAAPGPGGVTADAPAGLQATVWSEDLRLDGPRSAAAATFASGALAGKPAVVRNSHGRGTAWYAGCDLPGPALGHIVGEALAAARISSPVAGLLPDDVELATRGGHHFLLNHSPEPRTVTLAEQSVDVLTGDACGPRLTLEPYGALVLKESSKTALPLLRTETEIP</sequence>
<evidence type="ECO:0000256" key="6">
    <source>
        <dbReference type="PIRNR" id="PIRNR001084"/>
    </source>
</evidence>
<gene>
    <name evidence="10" type="ORF">GCM10007175_28460</name>
</gene>
<dbReference type="InterPro" id="IPR017853">
    <property type="entry name" value="GH"/>
</dbReference>
<comment type="similarity">
    <text evidence="2 6">Belongs to the glycosyl hydrolase 42 family.</text>
</comment>
<keyword evidence="11" id="KW-1185">Reference proteome</keyword>
<dbReference type="Gene3D" id="2.60.40.1180">
    <property type="entry name" value="Golgi alpha-mannosidase II"/>
    <property type="match status" value="1"/>
</dbReference>
<feature type="domain" description="Beta-galactosidase C-terminal" evidence="9">
    <location>
        <begin position="626"/>
        <end position="678"/>
    </location>
</feature>
<dbReference type="Gene3D" id="3.20.20.80">
    <property type="entry name" value="Glycosidases"/>
    <property type="match status" value="1"/>
</dbReference>
<protein>
    <recommendedName>
        <fullName evidence="3 6">Beta-galactosidase</fullName>
        <shortName evidence="6">Beta-gal</shortName>
        <ecNumber evidence="3 6">3.2.1.23</ecNumber>
    </recommendedName>
</protein>
<dbReference type="PIRSF" id="PIRSF001084">
    <property type="entry name" value="B-galactosidase"/>
    <property type="match status" value="1"/>
</dbReference>
<evidence type="ECO:0000313" key="11">
    <source>
        <dbReference type="Proteomes" id="UP000658754"/>
    </source>
</evidence>
<comment type="catalytic activity">
    <reaction evidence="1 6">
        <text>Hydrolysis of terminal non-reducing beta-D-galactose residues in beta-D-galactosides.</text>
        <dbReference type="EC" id="3.2.1.23"/>
    </reaction>
</comment>
<dbReference type="EMBL" id="BMKV01000005">
    <property type="protein sequence ID" value="GGI89446.1"/>
    <property type="molecule type" value="Genomic_DNA"/>
</dbReference>
<dbReference type="Pfam" id="PF08533">
    <property type="entry name" value="Glyco_hydro_42C"/>
    <property type="match status" value="1"/>
</dbReference>
<dbReference type="EC" id="3.2.1.23" evidence="3 6"/>
<comment type="caution">
    <text evidence="10">The sequence shown here is derived from an EMBL/GenBank/DDBJ whole genome shotgun (WGS) entry which is preliminary data.</text>
</comment>
<keyword evidence="5 6" id="KW-0326">Glycosidase</keyword>
<keyword evidence="4 6" id="KW-0378">Hydrolase</keyword>
<dbReference type="InterPro" id="IPR003476">
    <property type="entry name" value="Glyco_hydro_42"/>
</dbReference>
<dbReference type="RefSeq" id="WP_188731189.1">
    <property type="nucleotide sequence ID" value="NZ_BMKV01000005.1"/>
</dbReference>
<evidence type="ECO:0000256" key="5">
    <source>
        <dbReference type="ARBA" id="ARBA00023295"/>
    </source>
</evidence>
<dbReference type="InterPro" id="IPR013780">
    <property type="entry name" value="Glyco_hydro_b"/>
</dbReference>
<dbReference type="PANTHER" id="PTHR36447:SF1">
    <property type="entry name" value="BETA-GALACTOSIDASE GANA"/>
    <property type="match status" value="1"/>
</dbReference>
<evidence type="ECO:0000256" key="1">
    <source>
        <dbReference type="ARBA" id="ARBA00001412"/>
    </source>
</evidence>
<dbReference type="PANTHER" id="PTHR36447">
    <property type="entry name" value="BETA-GALACTOSIDASE GANA"/>
    <property type="match status" value="1"/>
</dbReference>
<dbReference type="Pfam" id="PF02449">
    <property type="entry name" value="Glyco_hydro_42"/>
    <property type="match status" value="1"/>
</dbReference>
<feature type="domain" description="Glycoside hydrolase family 42 N-terminal" evidence="7">
    <location>
        <begin position="22"/>
        <end position="388"/>
    </location>
</feature>
<evidence type="ECO:0000256" key="3">
    <source>
        <dbReference type="ARBA" id="ARBA00012756"/>
    </source>
</evidence>
<dbReference type="InterPro" id="IPR013738">
    <property type="entry name" value="Beta_galactosidase_Trimer"/>
</dbReference>
<dbReference type="CDD" id="cd03143">
    <property type="entry name" value="A4_beta-galactosidase_middle_domain"/>
    <property type="match status" value="1"/>
</dbReference>